<accession>A0ABV8Q7P4</accession>
<gene>
    <name evidence="1" type="ORF">ACFOYW_08280</name>
</gene>
<protein>
    <submittedName>
        <fullName evidence="1">Uncharacterized protein</fullName>
    </submittedName>
</protein>
<evidence type="ECO:0000313" key="1">
    <source>
        <dbReference type="EMBL" id="MFC4243368.1"/>
    </source>
</evidence>
<comment type="caution">
    <text evidence="1">The sequence shown here is derived from an EMBL/GenBank/DDBJ whole genome shotgun (WGS) entry which is preliminary data.</text>
</comment>
<dbReference type="EMBL" id="JBHSCN010000005">
    <property type="protein sequence ID" value="MFC4243368.1"/>
    <property type="molecule type" value="Genomic_DNA"/>
</dbReference>
<reference evidence="2" key="1">
    <citation type="journal article" date="2019" name="Int. J. Syst. Evol. Microbiol.">
        <title>The Global Catalogue of Microorganisms (GCM) 10K type strain sequencing project: providing services to taxonomists for standard genome sequencing and annotation.</title>
        <authorList>
            <consortium name="The Broad Institute Genomics Platform"/>
            <consortium name="The Broad Institute Genome Sequencing Center for Infectious Disease"/>
            <person name="Wu L."/>
            <person name="Ma J."/>
        </authorList>
    </citation>
    <scope>NUCLEOTIDE SEQUENCE [LARGE SCALE GENOMIC DNA]</scope>
    <source>
        <strain evidence="2">CGMCC 1.10363</strain>
    </source>
</reference>
<dbReference type="RefSeq" id="WP_390228393.1">
    <property type="nucleotide sequence ID" value="NZ_JBHSCN010000005.1"/>
</dbReference>
<proteinExistence type="predicted"/>
<sequence>MTAEEIRAAARAAVADWPPLTDEDVMTVVGMLTTPTLEVSE</sequence>
<keyword evidence="2" id="KW-1185">Reference proteome</keyword>
<organism evidence="1 2">
    <name type="scientific">Gryllotalpicola reticulitermitis</name>
    <dbReference type="NCBI Taxonomy" id="1184153"/>
    <lineage>
        <taxon>Bacteria</taxon>
        <taxon>Bacillati</taxon>
        <taxon>Actinomycetota</taxon>
        <taxon>Actinomycetes</taxon>
        <taxon>Micrococcales</taxon>
        <taxon>Microbacteriaceae</taxon>
        <taxon>Gryllotalpicola</taxon>
    </lineage>
</organism>
<name>A0ABV8Q7P4_9MICO</name>
<dbReference type="Proteomes" id="UP001595900">
    <property type="component" value="Unassembled WGS sequence"/>
</dbReference>
<evidence type="ECO:0000313" key="2">
    <source>
        <dbReference type="Proteomes" id="UP001595900"/>
    </source>
</evidence>